<protein>
    <recommendedName>
        <fullName evidence="1">DNA-directed DNA polymerase</fullName>
        <ecNumber evidence="1">2.7.7.7</ecNumber>
    </recommendedName>
</protein>
<dbReference type="InterPro" id="IPR012337">
    <property type="entry name" value="RNaseH-like_sf"/>
</dbReference>
<dbReference type="GO" id="GO:0003677">
    <property type="term" value="F:DNA binding"/>
    <property type="evidence" value="ECO:0007669"/>
    <property type="project" value="UniProtKB-KW"/>
</dbReference>
<dbReference type="EC" id="2.7.7.7" evidence="1"/>
<organism evidence="8 9">
    <name type="scientific">Ornatilinea apprima</name>
    <dbReference type="NCBI Taxonomy" id="1134406"/>
    <lineage>
        <taxon>Bacteria</taxon>
        <taxon>Bacillati</taxon>
        <taxon>Chloroflexota</taxon>
        <taxon>Anaerolineae</taxon>
        <taxon>Anaerolineales</taxon>
        <taxon>Anaerolineaceae</taxon>
        <taxon>Ornatilinea</taxon>
    </lineage>
</organism>
<evidence type="ECO:0000256" key="1">
    <source>
        <dbReference type="ARBA" id="ARBA00012417"/>
    </source>
</evidence>
<keyword evidence="4" id="KW-0239">DNA-directed DNA polymerase</keyword>
<evidence type="ECO:0000256" key="5">
    <source>
        <dbReference type="ARBA" id="ARBA00023125"/>
    </source>
</evidence>
<accession>A0A0P6YA26</accession>
<dbReference type="Pfam" id="PF00136">
    <property type="entry name" value="DNA_pol_B"/>
    <property type="match status" value="1"/>
</dbReference>
<keyword evidence="9" id="KW-1185">Reference proteome</keyword>
<evidence type="ECO:0000256" key="2">
    <source>
        <dbReference type="ARBA" id="ARBA00022679"/>
    </source>
</evidence>
<dbReference type="AlphaFoldDB" id="A0A0P6YA26"/>
<evidence type="ECO:0000313" key="9">
    <source>
        <dbReference type="Proteomes" id="UP000050417"/>
    </source>
</evidence>
<sequence length="739" mass="84170">MNEFTGWLLDLYDDPNGGVCLWLVGDDGHRRMFRQRFPVTFYVKGEATRLRAACTWLEKRSGLLRLGQAVRRDLFEPRPETLLAVEVQHPHDQFALFRDLESEFPDLTYYDVDVPLTIRHGSHYGTFPLVKCRVQASPDGWVEDIEALDTPWDTDPEPPPLRVMELEPDVNPDHAPPSALIVRCDGRSSRLSLQPARPLLINLRVALTRLDPDVILTDWGDTWLLPYLQELATEWHVDLPFNRDEQRRAVFRPERSYFSYGRVVFRGQQVHLFGRLHIDRRNAMLWKDYELPGVLESARVTCLPVQGAARLSPGTGISAMQMVVALRNQILVPWHKQQVEPDRSALDLLRGDRGGMVYQPTIGLHANVAEIDFVSMYPSIMVCANISPETRPGKNLQESLDPPGLVPQTLSPLLMKRVLLKQRMSRLPAWDPRRRLDRARISAHKWLLVTCFGYLGYKNARFGQITSHEAVTDTGREALLRAKETAEDLGFDLLHMYVDGLWIAKPGASQPGDFEELLERILDRTGLPIVLDGVYKWVCFLPSRMDERVPVGNRYFGVFQSGEIKVRGIEARRRDTPAFIARVQMELIEHLAQLDWPGDEGAQELAWGAVRIFRCRLDDLRRFRVPLEDLLVAQRLSRELEAYRTPSPGALAAMQLTKIGKTLSPGQKVRFLYTLGSPGVHAWDLPEPPPINAINVRQYEELLIRAADTVLKPFGVDESMLRSLAGSIPAVQQPLRLFQ</sequence>
<dbReference type="InterPro" id="IPR006134">
    <property type="entry name" value="DNA-dir_DNA_pol_B_multi_dom"/>
</dbReference>
<dbReference type="Proteomes" id="UP000050417">
    <property type="component" value="Unassembled WGS sequence"/>
</dbReference>
<keyword evidence="3" id="KW-0548">Nucleotidyltransferase</keyword>
<evidence type="ECO:0000259" key="7">
    <source>
        <dbReference type="Pfam" id="PF00136"/>
    </source>
</evidence>
<dbReference type="Gene3D" id="3.90.1600.10">
    <property type="entry name" value="Palm domain of DNA polymerase"/>
    <property type="match status" value="1"/>
</dbReference>
<evidence type="ECO:0000256" key="6">
    <source>
        <dbReference type="ARBA" id="ARBA00049244"/>
    </source>
</evidence>
<dbReference type="GO" id="GO:0000166">
    <property type="term" value="F:nucleotide binding"/>
    <property type="evidence" value="ECO:0007669"/>
    <property type="project" value="InterPro"/>
</dbReference>
<dbReference type="InterPro" id="IPR050240">
    <property type="entry name" value="DNA_pol_type-B"/>
</dbReference>
<dbReference type="PANTHER" id="PTHR10322:SF23">
    <property type="entry name" value="DNA POLYMERASE DELTA CATALYTIC SUBUNIT"/>
    <property type="match status" value="1"/>
</dbReference>
<dbReference type="Gene3D" id="1.10.287.690">
    <property type="entry name" value="Helix hairpin bin"/>
    <property type="match status" value="1"/>
</dbReference>
<name>A0A0P6YA26_9CHLR</name>
<dbReference type="Gene3D" id="3.30.420.10">
    <property type="entry name" value="Ribonuclease H-like superfamily/Ribonuclease H"/>
    <property type="match status" value="1"/>
</dbReference>
<keyword evidence="5" id="KW-0238">DNA-binding</keyword>
<dbReference type="InterPro" id="IPR036397">
    <property type="entry name" value="RNaseH_sf"/>
</dbReference>
<dbReference type="InterPro" id="IPR043502">
    <property type="entry name" value="DNA/RNA_pol_sf"/>
</dbReference>
<dbReference type="GO" id="GO:0003887">
    <property type="term" value="F:DNA-directed DNA polymerase activity"/>
    <property type="evidence" value="ECO:0007669"/>
    <property type="project" value="UniProtKB-KW"/>
</dbReference>
<dbReference type="Gene3D" id="1.10.132.60">
    <property type="entry name" value="DNA polymerase family B, C-terminal domain"/>
    <property type="match status" value="1"/>
</dbReference>
<gene>
    <name evidence="8" type="ORF">ADN00_05280</name>
</gene>
<comment type="catalytic activity">
    <reaction evidence="6">
        <text>DNA(n) + a 2'-deoxyribonucleoside 5'-triphosphate = DNA(n+1) + diphosphate</text>
        <dbReference type="Rhea" id="RHEA:22508"/>
        <dbReference type="Rhea" id="RHEA-COMP:17339"/>
        <dbReference type="Rhea" id="RHEA-COMP:17340"/>
        <dbReference type="ChEBI" id="CHEBI:33019"/>
        <dbReference type="ChEBI" id="CHEBI:61560"/>
        <dbReference type="ChEBI" id="CHEBI:173112"/>
        <dbReference type="EC" id="2.7.7.7"/>
    </reaction>
</comment>
<feature type="domain" description="DNA-directed DNA polymerase family B multifunctional" evidence="7">
    <location>
        <begin position="325"/>
        <end position="391"/>
    </location>
</feature>
<comment type="caution">
    <text evidence="8">The sequence shown here is derived from an EMBL/GenBank/DDBJ whole genome shotgun (WGS) entry which is preliminary data.</text>
</comment>
<dbReference type="InterPro" id="IPR023211">
    <property type="entry name" value="DNA_pol_palm_dom_sf"/>
</dbReference>
<dbReference type="GO" id="GO:0006261">
    <property type="term" value="P:DNA-templated DNA replication"/>
    <property type="evidence" value="ECO:0007669"/>
    <property type="project" value="TreeGrafter"/>
</dbReference>
<reference evidence="8 9" key="1">
    <citation type="submission" date="2015-07" db="EMBL/GenBank/DDBJ databases">
        <title>Genome sequence of Ornatilinea apprima DSM 23815.</title>
        <authorList>
            <person name="Hemp J."/>
            <person name="Ward L.M."/>
            <person name="Pace L.A."/>
            <person name="Fischer W.W."/>
        </authorList>
    </citation>
    <scope>NUCLEOTIDE SEQUENCE [LARGE SCALE GENOMIC DNA]</scope>
    <source>
        <strain evidence="8 9">P3M-1</strain>
    </source>
</reference>
<evidence type="ECO:0000256" key="3">
    <source>
        <dbReference type="ARBA" id="ARBA00022695"/>
    </source>
</evidence>
<evidence type="ECO:0000256" key="4">
    <source>
        <dbReference type="ARBA" id="ARBA00022932"/>
    </source>
</evidence>
<dbReference type="RefSeq" id="WP_075061928.1">
    <property type="nucleotide sequence ID" value="NZ_LGCL01000016.1"/>
</dbReference>
<proteinExistence type="predicted"/>
<dbReference type="PANTHER" id="PTHR10322">
    <property type="entry name" value="DNA POLYMERASE CATALYTIC SUBUNIT"/>
    <property type="match status" value="1"/>
</dbReference>
<dbReference type="EMBL" id="LGCL01000016">
    <property type="protein sequence ID" value="KPL78668.1"/>
    <property type="molecule type" value="Genomic_DNA"/>
</dbReference>
<evidence type="ECO:0000313" key="8">
    <source>
        <dbReference type="EMBL" id="KPL78668.1"/>
    </source>
</evidence>
<dbReference type="SUPFAM" id="SSF53098">
    <property type="entry name" value="Ribonuclease H-like"/>
    <property type="match status" value="1"/>
</dbReference>
<dbReference type="SUPFAM" id="SSF56672">
    <property type="entry name" value="DNA/RNA polymerases"/>
    <property type="match status" value="1"/>
</dbReference>
<dbReference type="OrthoDB" id="139066at2"/>
<dbReference type="InterPro" id="IPR042087">
    <property type="entry name" value="DNA_pol_B_thumb"/>
</dbReference>
<keyword evidence="2" id="KW-0808">Transferase</keyword>
<dbReference type="STRING" id="1134406.ADN00_05280"/>